<sequence length="260" mass="28836">MTETPTATAAEIKISFSGDEARKAACALELQGGEGRSRTVHFWDSPRKGDDGISLPFLDRGVIFRLRLEDGDHGSKRETSMTVKLRPCPRLPPEWRKNRKDEDGAWEFTIEEDRTGPAFTPVVSASLQADRKVEAKLVESALRPEPGALGHLLAKPHRHLLEDAAGLKQGDLTDLRALGPVYTVKWKQDWGTLPCPVVIEEWTTKDLRFLEVSVRTSTADAAEAEKLLEQALRQRDVAPPRSGETKTRAVLTVLARDLAL</sequence>
<dbReference type="EMBL" id="CP029042">
    <property type="protein sequence ID" value="AZS69880.1"/>
    <property type="molecule type" value="Genomic_DNA"/>
</dbReference>
<dbReference type="RefSeq" id="WP_127149110.1">
    <property type="nucleotide sequence ID" value="NZ_CP029042.1"/>
</dbReference>
<evidence type="ECO:0000313" key="2">
    <source>
        <dbReference type="Proteomes" id="UP000275579"/>
    </source>
</evidence>
<name>A0A3Q9K6T6_9ACTN</name>
<evidence type="ECO:0000313" key="1">
    <source>
        <dbReference type="EMBL" id="AZS69880.1"/>
    </source>
</evidence>
<dbReference type="Proteomes" id="UP000275579">
    <property type="component" value="Chromosome"/>
</dbReference>
<gene>
    <name evidence="1" type="ORF">DDE74_01905</name>
</gene>
<reference evidence="1 2" key="1">
    <citation type="submission" date="2018-04" db="EMBL/GenBank/DDBJ databases">
        <title>Complete genome sequences of Streptomyces lydicus strain WYEC and characterization of antagonistic properties of biological control agents.</title>
        <authorList>
            <person name="Mariita R.M."/>
            <person name="Sello J.K."/>
        </authorList>
    </citation>
    <scope>NUCLEOTIDE SEQUENCE [LARGE SCALE GENOMIC DNA]</scope>
    <source>
        <strain evidence="1 2">WYEC 108</strain>
    </source>
</reference>
<accession>A0A3Q9K6T6</accession>
<evidence type="ECO:0008006" key="3">
    <source>
        <dbReference type="Google" id="ProtNLM"/>
    </source>
</evidence>
<proteinExistence type="predicted"/>
<organism evidence="1 2">
    <name type="scientific">Streptomyces lydicus</name>
    <dbReference type="NCBI Taxonomy" id="47763"/>
    <lineage>
        <taxon>Bacteria</taxon>
        <taxon>Bacillati</taxon>
        <taxon>Actinomycetota</taxon>
        <taxon>Actinomycetes</taxon>
        <taxon>Kitasatosporales</taxon>
        <taxon>Streptomycetaceae</taxon>
        <taxon>Streptomyces</taxon>
    </lineage>
</organism>
<protein>
    <recommendedName>
        <fullName evidence="3">CYTH domain-containing protein</fullName>
    </recommendedName>
</protein>
<dbReference type="AlphaFoldDB" id="A0A3Q9K6T6"/>